<evidence type="ECO:0008006" key="5">
    <source>
        <dbReference type="Google" id="ProtNLM"/>
    </source>
</evidence>
<keyword evidence="2" id="KW-1133">Transmembrane helix</keyword>
<evidence type="ECO:0000256" key="1">
    <source>
        <dbReference type="SAM" id="MobiDB-lite"/>
    </source>
</evidence>
<keyword evidence="4" id="KW-1185">Reference proteome</keyword>
<protein>
    <recommendedName>
        <fullName evidence="5">Transmembrane protein</fullName>
    </recommendedName>
</protein>
<reference evidence="3 4" key="1">
    <citation type="journal article" date="2021" name="Comput. Struct. Biotechnol. J.">
        <title>De novo genome assembly of the potent medicinal plant Rehmannia glutinosa using nanopore technology.</title>
        <authorList>
            <person name="Ma L."/>
            <person name="Dong C."/>
            <person name="Song C."/>
            <person name="Wang X."/>
            <person name="Zheng X."/>
            <person name="Niu Y."/>
            <person name="Chen S."/>
            <person name="Feng W."/>
        </authorList>
    </citation>
    <scope>NUCLEOTIDE SEQUENCE [LARGE SCALE GENOMIC DNA]</scope>
    <source>
        <strain evidence="3">DH-2019</strain>
    </source>
</reference>
<keyword evidence="2" id="KW-0472">Membrane</keyword>
<dbReference type="PANTHER" id="PTHR37706">
    <property type="entry name" value="TRANSMEMBRANE PROTEIN"/>
    <property type="match status" value="1"/>
</dbReference>
<gene>
    <name evidence="3" type="ORF">DH2020_016496</name>
</gene>
<accession>A0ABR0WN57</accession>
<proteinExistence type="predicted"/>
<feature type="region of interest" description="Disordered" evidence="1">
    <location>
        <begin position="1"/>
        <end position="22"/>
    </location>
</feature>
<feature type="transmembrane region" description="Helical" evidence="2">
    <location>
        <begin position="96"/>
        <end position="115"/>
    </location>
</feature>
<name>A0ABR0WN57_REHGL</name>
<sequence>MASCPFPSPATINHHQHNHAPPQIQKCTTTITNSMTLSFSSSSSSNFNLHRSFPFKRNLWSGRCHATSPESEPPSKKSLAPFSGVTASFTRFQDTLQIFFAVLFWMSLFFWSSAWDGGNGGRRNKGSRFRK</sequence>
<dbReference type="Proteomes" id="UP001318860">
    <property type="component" value="Unassembled WGS sequence"/>
</dbReference>
<keyword evidence="2" id="KW-0812">Transmembrane</keyword>
<evidence type="ECO:0000313" key="4">
    <source>
        <dbReference type="Proteomes" id="UP001318860"/>
    </source>
</evidence>
<comment type="caution">
    <text evidence="3">The sequence shown here is derived from an EMBL/GenBank/DDBJ whole genome shotgun (WGS) entry which is preliminary data.</text>
</comment>
<evidence type="ECO:0000313" key="3">
    <source>
        <dbReference type="EMBL" id="KAK6148971.1"/>
    </source>
</evidence>
<dbReference type="PANTHER" id="PTHR37706:SF2">
    <property type="entry name" value="TRANSMEMBRANE PROTEIN"/>
    <property type="match status" value="1"/>
</dbReference>
<evidence type="ECO:0000256" key="2">
    <source>
        <dbReference type="SAM" id="Phobius"/>
    </source>
</evidence>
<dbReference type="EMBL" id="JABTTQ020000009">
    <property type="protein sequence ID" value="KAK6148971.1"/>
    <property type="molecule type" value="Genomic_DNA"/>
</dbReference>
<organism evidence="3 4">
    <name type="scientific">Rehmannia glutinosa</name>
    <name type="common">Chinese foxglove</name>
    <dbReference type="NCBI Taxonomy" id="99300"/>
    <lineage>
        <taxon>Eukaryota</taxon>
        <taxon>Viridiplantae</taxon>
        <taxon>Streptophyta</taxon>
        <taxon>Embryophyta</taxon>
        <taxon>Tracheophyta</taxon>
        <taxon>Spermatophyta</taxon>
        <taxon>Magnoliopsida</taxon>
        <taxon>eudicotyledons</taxon>
        <taxon>Gunneridae</taxon>
        <taxon>Pentapetalae</taxon>
        <taxon>asterids</taxon>
        <taxon>lamiids</taxon>
        <taxon>Lamiales</taxon>
        <taxon>Orobanchaceae</taxon>
        <taxon>Rehmannieae</taxon>
        <taxon>Rehmannia</taxon>
    </lineage>
</organism>